<dbReference type="InterPro" id="IPR007711">
    <property type="entry name" value="HigB-1"/>
</dbReference>
<sequence>MIKTFKHKGLRRLFEFDDRSGIQAKHAEKLLDILDRLDASSQVEDMRYPGSNLHQLKGDRKGEWSVTVSGNWRVTFEFENGDAYVVNYEDYH</sequence>
<gene>
    <name evidence="1" type="ORF">H6G97_49825</name>
</gene>
<evidence type="ECO:0000313" key="1">
    <source>
        <dbReference type="EMBL" id="MBD2536891.1"/>
    </source>
</evidence>
<comment type="caution">
    <text evidence="1">The sequence shown here is derived from an EMBL/GenBank/DDBJ whole genome shotgun (WGS) entry which is preliminary data.</text>
</comment>
<dbReference type="Gene3D" id="3.30.2310.20">
    <property type="entry name" value="RelE-like"/>
    <property type="match status" value="1"/>
</dbReference>
<dbReference type="EMBL" id="JACJSI010000587">
    <property type="protein sequence ID" value="MBD2536891.1"/>
    <property type="molecule type" value="Genomic_DNA"/>
</dbReference>
<dbReference type="Proteomes" id="UP000623440">
    <property type="component" value="Unassembled WGS sequence"/>
</dbReference>
<keyword evidence="2" id="KW-1185">Reference proteome</keyword>
<name>A0ABR8E707_9NOSO</name>
<dbReference type="InterPro" id="IPR035093">
    <property type="entry name" value="RelE/ParE_toxin_dom_sf"/>
</dbReference>
<dbReference type="PANTHER" id="PTHR40266">
    <property type="entry name" value="TOXIN HIGB-1"/>
    <property type="match status" value="1"/>
</dbReference>
<protein>
    <submittedName>
        <fullName evidence="1">Type II toxin-antitoxin system RelE/ParE family toxin</fullName>
    </submittedName>
</protein>
<reference evidence="1 2" key="1">
    <citation type="journal article" date="2020" name="ISME J.">
        <title>Comparative genomics reveals insights into cyanobacterial evolution and habitat adaptation.</title>
        <authorList>
            <person name="Chen M.Y."/>
            <person name="Teng W.K."/>
            <person name="Zhao L."/>
            <person name="Hu C.X."/>
            <person name="Zhou Y.K."/>
            <person name="Han B.P."/>
            <person name="Song L.R."/>
            <person name="Shu W.S."/>
        </authorList>
    </citation>
    <scope>NUCLEOTIDE SEQUENCE [LARGE SCALE GENOMIC DNA]</scope>
    <source>
        <strain evidence="1 2">FACHB-838</strain>
    </source>
</reference>
<organism evidence="1 2">
    <name type="scientific">Nostoc flagelliforme FACHB-838</name>
    <dbReference type="NCBI Taxonomy" id="2692904"/>
    <lineage>
        <taxon>Bacteria</taxon>
        <taxon>Bacillati</taxon>
        <taxon>Cyanobacteriota</taxon>
        <taxon>Cyanophyceae</taxon>
        <taxon>Nostocales</taxon>
        <taxon>Nostocaceae</taxon>
        <taxon>Nostoc</taxon>
    </lineage>
</organism>
<dbReference type="SUPFAM" id="SSF143011">
    <property type="entry name" value="RelE-like"/>
    <property type="match status" value="1"/>
</dbReference>
<accession>A0ABR8E707</accession>
<dbReference type="PANTHER" id="PTHR40266:SF2">
    <property type="entry name" value="TOXIN HIGB-1"/>
    <property type="match status" value="1"/>
</dbReference>
<proteinExistence type="predicted"/>
<dbReference type="Pfam" id="PF05015">
    <property type="entry name" value="HigB-like_toxin"/>
    <property type="match status" value="1"/>
</dbReference>
<evidence type="ECO:0000313" key="2">
    <source>
        <dbReference type="Proteomes" id="UP000623440"/>
    </source>
</evidence>